<reference evidence="1" key="1">
    <citation type="submission" date="2023-03" db="EMBL/GenBank/DDBJ databases">
        <title>Draft genome sequence of a Mycolicibacterium mageritense strain H4_3_1 isolated from a hybrid biological-inorganic system reactor.</title>
        <authorList>
            <person name="Feng X."/>
            <person name="Kazama D."/>
            <person name="Sato K."/>
            <person name="Kobayashi H."/>
        </authorList>
    </citation>
    <scope>NUCLEOTIDE SEQUENCE</scope>
    <source>
        <strain evidence="1">H4_3_1</strain>
    </source>
</reference>
<evidence type="ECO:0000313" key="2">
    <source>
        <dbReference type="Proteomes" id="UP001241092"/>
    </source>
</evidence>
<protein>
    <recommendedName>
        <fullName evidence="3">HD domain-containing protein</fullName>
    </recommendedName>
</protein>
<name>A0AAI8TWH9_MYCME</name>
<dbReference type="RefSeq" id="WP_286211206.1">
    <property type="nucleotide sequence ID" value="NZ_AP027452.1"/>
</dbReference>
<dbReference type="EMBL" id="AP027452">
    <property type="protein sequence ID" value="BDY30225.1"/>
    <property type="molecule type" value="Genomic_DNA"/>
</dbReference>
<accession>A0AAI8TWH9</accession>
<dbReference type="SUPFAM" id="SSF109604">
    <property type="entry name" value="HD-domain/PDEase-like"/>
    <property type="match status" value="1"/>
</dbReference>
<proteinExistence type="predicted"/>
<evidence type="ECO:0000313" key="1">
    <source>
        <dbReference type="EMBL" id="BDY30225.1"/>
    </source>
</evidence>
<dbReference type="AlphaFoldDB" id="A0AAI8TWH9"/>
<organism evidence="1 2">
    <name type="scientific">Mycolicibacterium mageritense</name>
    <name type="common">Mycobacterium mageritense</name>
    <dbReference type="NCBI Taxonomy" id="53462"/>
    <lineage>
        <taxon>Bacteria</taxon>
        <taxon>Bacillati</taxon>
        <taxon>Actinomycetota</taxon>
        <taxon>Actinomycetes</taxon>
        <taxon>Mycobacteriales</taxon>
        <taxon>Mycobacteriaceae</taxon>
        <taxon>Mycolicibacterium</taxon>
    </lineage>
</organism>
<gene>
    <name evidence="1" type="ORF">hbim_04168</name>
</gene>
<dbReference type="Proteomes" id="UP001241092">
    <property type="component" value="Chromosome"/>
</dbReference>
<sequence>MTVVTTNGLIDEVLARYEVPGNYRNHVYRGLNYQLKLLGLEEVPNDIALAWALHDIGLFTAGWDYLGPSVRLVDQLAGDYGIDDVARVRQMVELHHKLRPCRDTWVESFRVADRIDVSGGLLSGGLARSAIKDVVAAHPYAGFHGFLARTAARWAVRHPLRPMPMMRW</sequence>
<evidence type="ECO:0008006" key="3">
    <source>
        <dbReference type="Google" id="ProtNLM"/>
    </source>
</evidence>